<evidence type="ECO:0000313" key="2">
    <source>
        <dbReference type="Proteomes" id="UP000012317"/>
    </source>
</evidence>
<evidence type="ECO:0000313" key="1">
    <source>
        <dbReference type="EMBL" id="EMY80315.1"/>
    </source>
</evidence>
<dbReference type="PANTHER" id="PTHR36456:SF1">
    <property type="entry name" value="UPF0232 PROTEIN SCO3875"/>
    <property type="match status" value="1"/>
</dbReference>
<dbReference type="InterPro" id="IPR007922">
    <property type="entry name" value="DciA-like"/>
</dbReference>
<reference evidence="1 2" key="1">
    <citation type="journal article" date="2014" name="Genome Biol. Evol.">
        <title>Extensive gene acquisition in the extremely psychrophilic bacterial species Psychroflexus torquis and the link to sea-ice ecosystem specialism.</title>
        <authorList>
            <person name="Feng S."/>
            <person name="Powell S.M."/>
            <person name="Wilson R."/>
            <person name="Bowman J.P."/>
        </authorList>
    </citation>
    <scope>NUCLEOTIDE SEQUENCE [LARGE SCALE GENOMIC DNA]</scope>
    <source>
        <strain evidence="1 2">ACAM 44</strain>
    </source>
</reference>
<dbReference type="Pfam" id="PF05258">
    <property type="entry name" value="DciA"/>
    <property type="match status" value="1"/>
</dbReference>
<organism evidence="1 2">
    <name type="scientific">Psychroflexus gondwanensis ACAM 44</name>
    <dbReference type="NCBI Taxonomy" id="1189619"/>
    <lineage>
        <taxon>Bacteria</taxon>
        <taxon>Pseudomonadati</taxon>
        <taxon>Bacteroidota</taxon>
        <taxon>Flavobacteriia</taxon>
        <taxon>Flavobacteriales</taxon>
        <taxon>Flavobacteriaceae</taxon>
        <taxon>Psychroflexus</taxon>
    </lineage>
</organism>
<keyword evidence="2" id="KW-1185">Reference proteome</keyword>
<name>N1WMU5_9FLAO</name>
<evidence type="ECO:0008006" key="3">
    <source>
        <dbReference type="Google" id="ProtNLM"/>
    </source>
</evidence>
<dbReference type="Proteomes" id="UP000012317">
    <property type="component" value="Unassembled WGS sequence"/>
</dbReference>
<comment type="caution">
    <text evidence="1">The sequence shown here is derived from an EMBL/GenBank/DDBJ whole genome shotgun (WGS) entry which is preliminary data.</text>
</comment>
<dbReference type="AlphaFoldDB" id="N1WMU5"/>
<dbReference type="EMBL" id="APLF01000015">
    <property type="protein sequence ID" value="EMY80315.1"/>
    <property type="molecule type" value="Genomic_DNA"/>
</dbReference>
<accession>N1WMU5</accession>
<dbReference type="STRING" id="1189619.pgond44_12352"/>
<dbReference type="PANTHER" id="PTHR36456">
    <property type="entry name" value="UPF0232 PROTEIN SCO3875"/>
    <property type="match status" value="1"/>
</dbReference>
<dbReference type="eggNOG" id="COG5512">
    <property type="taxonomic scope" value="Bacteria"/>
</dbReference>
<dbReference type="PATRIC" id="fig|1189619.4.peg.2543"/>
<proteinExistence type="predicted"/>
<sequence length="100" mass="11742">MMKNKRAREEQSMKDLMDIFKQKHKLNPGLDKVDVEKAWMNELGPAIKNYTDTIRFKNNILTVHLSSSTLREELSYGKAKIIKRLNESLGRELIQKLILR</sequence>
<gene>
    <name evidence="1" type="ORF">pgond44_12352</name>
</gene>
<protein>
    <recommendedName>
        <fullName evidence="3">RNA-binding protein</fullName>
    </recommendedName>
</protein>